<dbReference type="InterPro" id="IPR036412">
    <property type="entry name" value="HAD-like_sf"/>
</dbReference>
<dbReference type="InterPro" id="IPR006550">
    <property type="entry name" value="PNKP"/>
</dbReference>
<dbReference type="SUPFAM" id="SSF52540">
    <property type="entry name" value="P-loop containing nucleoside triphosphate hydrolases"/>
    <property type="match status" value="1"/>
</dbReference>
<keyword evidence="3" id="KW-0378">Hydrolase</keyword>
<dbReference type="InterPro" id="IPR006551">
    <property type="entry name" value="Polynucleotide_phosphatase"/>
</dbReference>
<keyword evidence="4" id="KW-0234">DNA repair</keyword>
<organism evidence="7 8">
    <name type="scientific">Bemisia tabaci</name>
    <name type="common">Sweetpotato whitefly</name>
    <name type="synonym">Aleurodes tabaci</name>
    <dbReference type="NCBI Taxonomy" id="7038"/>
    <lineage>
        <taxon>Eukaryota</taxon>
        <taxon>Metazoa</taxon>
        <taxon>Ecdysozoa</taxon>
        <taxon>Arthropoda</taxon>
        <taxon>Hexapoda</taxon>
        <taxon>Insecta</taxon>
        <taxon>Pterygota</taxon>
        <taxon>Neoptera</taxon>
        <taxon>Paraneoptera</taxon>
        <taxon>Hemiptera</taxon>
        <taxon>Sternorrhyncha</taxon>
        <taxon>Aleyrodoidea</taxon>
        <taxon>Aleyrodidae</taxon>
        <taxon>Aleyrodinae</taxon>
        <taxon>Bemisia</taxon>
    </lineage>
</organism>
<comment type="subcellular location">
    <subcellularLocation>
        <location evidence="1">Nucleus</location>
    </subcellularLocation>
</comment>
<dbReference type="SUPFAM" id="SSF56784">
    <property type="entry name" value="HAD-like"/>
    <property type="match status" value="1"/>
</dbReference>
<dbReference type="PANTHER" id="PTHR12083">
    <property type="entry name" value="BIFUNCTIONAL POLYNUCLEOTIDE PHOSPHATASE/KINASE"/>
    <property type="match status" value="1"/>
</dbReference>
<dbReference type="InterPro" id="IPR027417">
    <property type="entry name" value="P-loop_NTPase"/>
</dbReference>
<dbReference type="InterPro" id="IPR008984">
    <property type="entry name" value="SMAD_FHA_dom_sf"/>
</dbReference>
<evidence type="ECO:0000313" key="7">
    <source>
        <dbReference type="EMBL" id="CAH0391580.1"/>
    </source>
</evidence>
<evidence type="ECO:0000256" key="5">
    <source>
        <dbReference type="ARBA" id="ARBA00023242"/>
    </source>
</evidence>
<evidence type="ECO:0000256" key="3">
    <source>
        <dbReference type="ARBA" id="ARBA00022801"/>
    </source>
</evidence>
<dbReference type="Gene3D" id="3.40.50.1000">
    <property type="entry name" value="HAD superfamily/HAD-like"/>
    <property type="match status" value="1"/>
</dbReference>
<dbReference type="GO" id="GO:0003690">
    <property type="term" value="F:double-stranded DNA binding"/>
    <property type="evidence" value="ECO:0007669"/>
    <property type="project" value="TreeGrafter"/>
</dbReference>
<dbReference type="FunFam" id="3.40.50.1000:FF:000078">
    <property type="entry name" value="Bifunctional polynucleotide phosphatase/kinase"/>
    <property type="match status" value="1"/>
</dbReference>
<dbReference type="GO" id="GO:0005634">
    <property type="term" value="C:nucleus"/>
    <property type="evidence" value="ECO:0007669"/>
    <property type="project" value="UniProtKB-SubCell"/>
</dbReference>
<dbReference type="KEGG" id="btab:109036777"/>
<dbReference type="NCBIfam" id="TIGR01663">
    <property type="entry name" value="PNK-3'Pase"/>
    <property type="match status" value="1"/>
</dbReference>
<keyword evidence="2" id="KW-0227">DNA damage</keyword>
<evidence type="ECO:0000256" key="2">
    <source>
        <dbReference type="ARBA" id="ARBA00022763"/>
    </source>
</evidence>
<dbReference type="Gene3D" id="2.60.200.20">
    <property type="match status" value="1"/>
</dbReference>
<dbReference type="FunFam" id="3.40.50.300:FF:000737">
    <property type="entry name" value="Bifunctional polynucleotide phosphatase/kinase"/>
    <property type="match status" value="1"/>
</dbReference>
<proteinExistence type="predicted"/>
<protein>
    <recommendedName>
        <fullName evidence="6">PNK FHA domain-containing protein</fullName>
    </recommendedName>
</protein>
<evidence type="ECO:0000313" key="8">
    <source>
        <dbReference type="Proteomes" id="UP001152759"/>
    </source>
</evidence>
<dbReference type="Pfam" id="PF13671">
    <property type="entry name" value="AAA_33"/>
    <property type="match status" value="1"/>
</dbReference>
<dbReference type="Gene3D" id="3.40.50.300">
    <property type="entry name" value="P-loop containing nucleotide triphosphate hydrolases"/>
    <property type="match status" value="1"/>
</dbReference>
<dbReference type="Proteomes" id="UP001152759">
    <property type="component" value="Chromosome 6"/>
</dbReference>
<evidence type="ECO:0000259" key="6">
    <source>
        <dbReference type="Pfam" id="PF17913"/>
    </source>
</evidence>
<keyword evidence="5" id="KW-0539">Nucleus</keyword>
<dbReference type="GO" id="GO:0046403">
    <property type="term" value="F:polynucleotide 3'-phosphatase activity"/>
    <property type="evidence" value="ECO:0007669"/>
    <property type="project" value="InterPro"/>
</dbReference>
<dbReference type="PANTHER" id="PTHR12083:SF9">
    <property type="entry name" value="BIFUNCTIONAL POLYNUCLEOTIDE PHOSPHATASE_KINASE"/>
    <property type="match status" value="1"/>
</dbReference>
<evidence type="ECO:0000256" key="1">
    <source>
        <dbReference type="ARBA" id="ARBA00004123"/>
    </source>
</evidence>
<dbReference type="AlphaFoldDB" id="A0A9P0ACP3"/>
<feature type="domain" description="PNK FHA" evidence="6">
    <location>
        <begin position="7"/>
        <end position="77"/>
    </location>
</feature>
<dbReference type="CDD" id="cd01625">
    <property type="entry name" value="HAD_PNP"/>
    <property type="match status" value="1"/>
</dbReference>
<dbReference type="InterPro" id="IPR041388">
    <property type="entry name" value="FHA_2"/>
</dbReference>
<dbReference type="NCBIfam" id="TIGR01662">
    <property type="entry name" value="HAD-SF-IIIA"/>
    <property type="match status" value="1"/>
</dbReference>
<reference evidence="7" key="1">
    <citation type="submission" date="2021-12" db="EMBL/GenBank/DDBJ databases">
        <authorList>
            <person name="King R."/>
        </authorList>
    </citation>
    <scope>NUCLEOTIDE SEQUENCE</scope>
</reference>
<sequence>MSSANKCLLRSVTNSHSFIELPHNQKIALGRNPLTQVVDKRCSREQVIAIADYSKNVLSIKQVGNNDSGANGKPITKNKEVLLQHGDRLELLVGYHIYRVEFDPPPRNIVKEAQLRQTSEEPPAKRPHLEAALNGSHSNSVKVEELVVQKGQWHSIKNSALLIYDSPSVESRSKIAAFDLDGTLILTKSGKVFPVDRYDWKFFHPDIVQKLRKLWSEENYKIVVFTNQNGLGKSVQTSAKTKEFQLKVEKVVEELKIPVQVFAATQQDIFRKPAPGMWNVLVKEMNSGIEIDMGNSFYVGDAAGRNVNWAPHKSKDFSAADRLFALNLGLIFYTPEEYFFKQFKAPYSLPAFNPRDLSPSTPVFENTDDKKLFPPHQEIIIMVGAPGSGKSFFVKNYLVPNGYAHISRDNLGTWQKCVSVMIDAIHAGQSAVIDNTNPDKESRERYISTAQKFNVPCRVFEMNVSKEQSKHNNKFRQFTDSNHIPVNEIIINSFFVKYEAPSVDEGVEDILKVNFVPKFEDPQQEILYKMYLI</sequence>
<dbReference type="EMBL" id="OU963867">
    <property type="protein sequence ID" value="CAH0391580.1"/>
    <property type="molecule type" value="Genomic_DNA"/>
</dbReference>
<dbReference type="InterPro" id="IPR023214">
    <property type="entry name" value="HAD_sf"/>
</dbReference>
<dbReference type="Pfam" id="PF17913">
    <property type="entry name" value="FHA_2"/>
    <property type="match status" value="1"/>
</dbReference>
<dbReference type="InterPro" id="IPR013954">
    <property type="entry name" value="PNK3P"/>
</dbReference>
<gene>
    <name evidence="7" type="ORF">BEMITA_LOCUS10182</name>
</gene>
<dbReference type="SUPFAM" id="SSF49879">
    <property type="entry name" value="SMAD/FHA domain"/>
    <property type="match status" value="1"/>
</dbReference>
<dbReference type="InterPro" id="IPR006549">
    <property type="entry name" value="HAD-SF_hydro_IIIA"/>
</dbReference>
<accession>A0A9P0ACP3</accession>
<dbReference type="GO" id="GO:0046404">
    <property type="term" value="F:ATP-dependent polydeoxyribonucleotide 5'-hydroxyl-kinase activity"/>
    <property type="evidence" value="ECO:0007669"/>
    <property type="project" value="InterPro"/>
</dbReference>
<dbReference type="GO" id="GO:0006281">
    <property type="term" value="P:DNA repair"/>
    <property type="evidence" value="ECO:0007669"/>
    <property type="project" value="UniProtKB-KW"/>
</dbReference>
<dbReference type="NCBIfam" id="TIGR01664">
    <property type="entry name" value="DNA-3'-Pase"/>
    <property type="match status" value="1"/>
</dbReference>
<keyword evidence="8" id="KW-1185">Reference proteome</keyword>
<dbReference type="Pfam" id="PF08645">
    <property type="entry name" value="PNK3P"/>
    <property type="match status" value="1"/>
</dbReference>
<evidence type="ECO:0000256" key="4">
    <source>
        <dbReference type="ARBA" id="ARBA00023204"/>
    </source>
</evidence>
<name>A0A9P0ACP3_BEMTA</name>